<reference evidence="4" key="1">
    <citation type="journal article" date="2016" name="Genome Announc.">
        <title>Draft genome sequences of fungus Aspergillus calidoustus.</title>
        <authorList>
            <person name="Horn F."/>
            <person name="Linde J."/>
            <person name="Mattern D.J."/>
            <person name="Walther G."/>
            <person name="Guthke R."/>
            <person name="Scherlach K."/>
            <person name="Martin K."/>
            <person name="Brakhage A.A."/>
            <person name="Petzke L."/>
            <person name="Valiante V."/>
        </authorList>
    </citation>
    <scope>NUCLEOTIDE SEQUENCE [LARGE SCALE GENOMIC DNA]</scope>
    <source>
        <strain evidence="4">SF006504</strain>
    </source>
</reference>
<dbReference type="SMART" id="SM00248">
    <property type="entry name" value="ANK"/>
    <property type="match status" value="4"/>
</dbReference>
<dbReference type="PANTHER" id="PTHR24133:SF40">
    <property type="entry name" value="ANKYRIN REPEAT DOMAIN 44"/>
    <property type="match status" value="1"/>
</dbReference>
<dbReference type="InterPro" id="IPR002110">
    <property type="entry name" value="Ankyrin_rpt"/>
</dbReference>
<dbReference type="PANTHER" id="PTHR24133">
    <property type="entry name" value="ANKYRIN DOMAIN-CONTAINING"/>
    <property type="match status" value="1"/>
</dbReference>
<dbReference type="Pfam" id="PF12796">
    <property type="entry name" value="Ank_2"/>
    <property type="match status" value="1"/>
</dbReference>
<dbReference type="InterPro" id="IPR052391">
    <property type="entry name" value="E3_Ligase-Neurotoxin"/>
</dbReference>
<feature type="repeat" description="ANK" evidence="1">
    <location>
        <begin position="450"/>
        <end position="480"/>
    </location>
</feature>
<feature type="repeat" description="ANK" evidence="1">
    <location>
        <begin position="481"/>
        <end position="513"/>
    </location>
</feature>
<organism evidence="3 4">
    <name type="scientific">Aspergillus calidoustus</name>
    <dbReference type="NCBI Taxonomy" id="454130"/>
    <lineage>
        <taxon>Eukaryota</taxon>
        <taxon>Fungi</taxon>
        <taxon>Dikarya</taxon>
        <taxon>Ascomycota</taxon>
        <taxon>Pezizomycotina</taxon>
        <taxon>Eurotiomycetes</taxon>
        <taxon>Eurotiomycetidae</taxon>
        <taxon>Eurotiales</taxon>
        <taxon>Aspergillaceae</taxon>
        <taxon>Aspergillus</taxon>
        <taxon>Aspergillus subgen. Nidulantes</taxon>
    </lineage>
</organism>
<evidence type="ECO:0000313" key="4">
    <source>
        <dbReference type="Proteomes" id="UP000054771"/>
    </source>
</evidence>
<protein>
    <submittedName>
        <fullName evidence="3">Uncharacterized protein</fullName>
    </submittedName>
</protein>
<feature type="repeat" description="ANK" evidence="1">
    <location>
        <begin position="627"/>
        <end position="659"/>
    </location>
</feature>
<dbReference type="PROSITE" id="PS50088">
    <property type="entry name" value="ANK_REPEAT"/>
    <property type="match status" value="3"/>
</dbReference>
<keyword evidence="1" id="KW-0040">ANK repeat</keyword>
<accession>A0A0U5FTW0</accession>
<dbReference type="AlphaFoldDB" id="A0A0U5FTW0"/>
<dbReference type="PROSITE" id="PS50297">
    <property type="entry name" value="ANK_REP_REGION"/>
    <property type="match status" value="1"/>
</dbReference>
<name>A0A0U5FTW0_ASPCI</name>
<evidence type="ECO:0000256" key="1">
    <source>
        <dbReference type="PROSITE-ProRule" id="PRU00023"/>
    </source>
</evidence>
<feature type="compositionally biased region" description="Basic and acidic residues" evidence="2">
    <location>
        <begin position="848"/>
        <end position="864"/>
    </location>
</feature>
<keyword evidence="4" id="KW-1185">Reference proteome</keyword>
<dbReference type="SUPFAM" id="SSF48403">
    <property type="entry name" value="Ankyrin repeat"/>
    <property type="match status" value="1"/>
</dbReference>
<dbReference type="InterPro" id="IPR036770">
    <property type="entry name" value="Ankyrin_rpt-contain_sf"/>
</dbReference>
<dbReference type="Gene3D" id="1.25.40.20">
    <property type="entry name" value="Ankyrin repeat-containing domain"/>
    <property type="match status" value="2"/>
</dbReference>
<dbReference type="Proteomes" id="UP000054771">
    <property type="component" value="Unassembled WGS sequence"/>
</dbReference>
<dbReference type="STRING" id="454130.A0A0U5FTW0"/>
<feature type="region of interest" description="Disordered" evidence="2">
    <location>
        <begin position="848"/>
        <end position="868"/>
    </location>
</feature>
<proteinExistence type="predicted"/>
<dbReference type="OrthoDB" id="3200163at2759"/>
<dbReference type="EMBL" id="CDMC01000003">
    <property type="protein sequence ID" value="CEL02960.1"/>
    <property type="molecule type" value="Genomic_DNA"/>
</dbReference>
<evidence type="ECO:0000256" key="2">
    <source>
        <dbReference type="SAM" id="MobiDB-lite"/>
    </source>
</evidence>
<gene>
    <name evidence="3" type="ORF">ASPCAL04121</name>
</gene>
<evidence type="ECO:0000313" key="3">
    <source>
        <dbReference type="EMBL" id="CEL02960.1"/>
    </source>
</evidence>
<dbReference type="OMA" id="DSIRICL"/>
<sequence length="987" mass="113064">MAEVVGIVSAGVGIAAFVVQITSTIDRLKTAYEFNQSKANVEMDVIVRRLEVLREILLSLEQIQGPRFVELAINNCQLTYSRADTALQQVTDKLSYLRDRRWRIARHTAEIRDNLEEASLKLDHVNCDLQLALLAQGRALTPPAIADSNTAHIIRSSPTSSALPRQKAFDCTRAHCHCSCHMTRRSSDRFWFFEYSPMFLWSSSCSTSQCTATRYRWSLQFALSNYKIPFKVHTTLEFIAQAGMYSLRPALSVQRVVRYTSPGFETLWLFKQGYISLPEAQGRFRELAKCDGTLKHHINPGGRNYVQELLSNGPAVGQCQESQFELLRSLVCELGMSLEKLDQKFLVRCARWIGEGWHIYLLEKILEYGFDPSCSDSPVYEEWPSTCSPSWICEEITPDPFFIEYLAILTKACPGFAGLTPLHDMVLQNDRDAVASFLSRSELRVQKNFLGQTPLHLACGNPDVVELLVQAGHDMDVTDKQGITPLMYASATENISTVQLLLTKGANPFLRDSKWERNFIDYAAVRGQWQLIIQALATIQTHYPQDDFDYFVYCAWMQLISCTRGRDDVWSRVMANLVSLPADCNTLFDDYHLGVQDNNLLHYVTDRDDAEVLVQHGFRSFNLPNSKGRTAIYSLAPKLNAQLTRFLLDHGTDLNHVDQQGHTVLFKLCQRLSYMGHKVWDALDSIRICLSGGLDVCSSDDCRCPCSPGGCFLPAAFDIASRNYIIPRQPSFVWGMEFLSIVEEVKGLDDSKRVLLGFLRKSHFEKIDITHVCCCKGSRIPGSDSHSRKSMAEDDIDEIMDEEREFIAELETEMLLAASKPMGCLLSEWMVMLRDKYKEEYEKRDKKYKEYEKRKQRSGSHETSDMPPYNVDYKNDTYRICYGGHMPSPTPITKYMAEYIIWLEHQYNRSEASGEAESQRRAWYERRLAWFTELMDVMEVDAETLAKEVEYYIQHGSWEERNIPDRERIVERFLASMEIRKSAKDGP</sequence>